<evidence type="ECO:0000313" key="3">
    <source>
        <dbReference type="Proteomes" id="UP000324897"/>
    </source>
</evidence>
<name>A0A5J9VXC3_9POAL</name>
<evidence type="ECO:0000313" key="2">
    <source>
        <dbReference type="EMBL" id="TVU40568.1"/>
    </source>
</evidence>
<dbReference type="InterPro" id="IPR036047">
    <property type="entry name" value="F-box-like_dom_sf"/>
</dbReference>
<dbReference type="PANTHER" id="PTHR32133">
    <property type="entry name" value="OS07G0120400 PROTEIN"/>
    <property type="match status" value="1"/>
</dbReference>
<keyword evidence="3" id="KW-1185">Reference proteome</keyword>
<evidence type="ECO:0000259" key="1">
    <source>
        <dbReference type="Pfam" id="PF00646"/>
    </source>
</evidence>
<proteinExistence type="predicted"/>
<dbReference type="AlphaFoldDB" id="A0A5J9VXC3"/>
<gene>
    <name evidence="2" type="ORF">EJB05_14035</name>
</gene>
<feature type="domain" description="F-box" evidence="1">
    <location>
        <begin position="13"/>
        <end position="50"/>
    </location>
</feature>
<dbReference type="Gramene" id="TVU40568">
    <property type="protein sequence ID" value="TVU40568"/>
    <property type="gene ID" value="EJB05_14035"/>
</dbReference>
<feature type="non-terminal residue" evidence="2">
    <location>
        <position position="1"/>
    </location>
</feature>
<protein>
    <recommendedName>
        <fullName evidence="1">F-box domain-containing protein</fullName>
    </recommendedName>
</protein>
<reference evidence="2 3" key="1">
    <citation type="journal article" date="2019" name="Sci. Rep.">
        <title>A high-quality genome of Eragrostis curvula grass provides insights into Poaceae evolution and supports new strategies to enhance forage quality.</title>
        <authorList>
            <person name="Carballo J."/>
            <person name="Santos B.A.C.M."/>
            <person name="Zappacosta D."/>
            <person name="Garbus I."/>
            <person name="Selva J.P."/>
            <person name="Gallo C.A."/>
            <person name="Diaz A."/>
            <person name="Albertini E."/>
            <person name="Caccamo M."/>
            <person name="Echenique V."/>
        </authorList>
    </citation>
    <scope>NUCLEOTIDE SEQUENCE [LARGE SCALE GENOMIC DNA]</scope>
    <source>
        <strain evidence="3">cv. Victoria</strain>
        <tissue evidence="2">Leaf</tissue>
    </source>
</reference>
<accession>A0A5J9VXC3</accession>
<dbReference type="PANTHER" id="PTHR32133:SF386">
    <property type="entry name" value="F-BOX DOMAIN-CONTAINING PROTEIN"/>
    <property type="match status" value="1"/>
</dbReference>
<comment type="caution">
    <text evidence="2">The sequence shown here is derived from an EMBL/GenBank/DDBJ whole genome shotgun (WGS) entry which is preliminary data.</text>
</comment>
<dbReference type="Proteomes" id="UP000324897">
    <property type="component" value="Chromosome 4"/>
</dbReference>
<dbReference type="Pfam" id="PF00646">
    <property type="entry name" value="F-box"/>
    <property type="match status" value="1"/>
</dbReference>
<dbReference type="InterPro" id="IPR001810">
    <property type="entry name" value="F-box_dom"/>
</dbReference>
<organism evidence="2 3">
    <name type="scientific">Eragrostis curvula</name>
    <name type="common">weeping love grass</name>
    <dbReference type="NCBI Taxonomy" id="38414"/>
    <lineage>
        <taxon>Eukaryota</taxon>
        <taxon>Viridiplantae</taxon>
        <taxon>Streptophyta</taxon>
        <taxon>Embryophyta</taxon>
        <taxon>Tracheophyta</taxon>
        <taxon>Spermatophyta</taxon>
        <taxon>Magnoliopsida</taxon>
        <taxon>Liliopsida</taxon>
        <taxon>Poales</taxon>
        <taxon>Poaceae</taxon>
        <taxon>PACMAD clade</taxon>
        <taxon>Chloridoideae</taxon>
        <taxon>Eragrostideae</taxon>
        <taxon>Eragrostidinae</taxon>
        <taxon>Eragrostis</taxon>
    </lineage>
</organism>
<dbReference type="EMBL" id="RWGY01000007">
    <property type="protein sequence ID" value="TVU40568.1"/>
    <property type="molecule type" value="Genomic_DNA"/>
</dbReference>
<sequence>MAQPSRHVPALMDDLVEEILLRFSPDDPASLVRAALVSKTWCRLVSGAGFRRRFRELHRTPPLLGFLCRSGNAGPFCNRAEGDARFMPAATSFRRLPHAVPPRWHAIAALHDRLLCYDMAMIKYETTDLNLFVYCPFTGEVRRLPRLVPPAMHRWGAALLGTAPGCDYDHVGFRVVVVSTKPSTGVTSAYVFSSEQNTWTLQTPIQHHDVCVRQRHSAHIGDALYFKCENNRFCVEYHIIKQQLSVISLPSDGEHWPITLMTAENGGLGLAMVEGYNLVTLSRGTSLDPEVRWGIRRVICLSKLLPAVTDRMHVAAVVDVLGIFLIGTENGLFTIDMKSNQVRKLWEGNVSRHIGDVVHYMSFCTPGGCGDFSCEPRRTAVRGNLVSGSVNKI</sequence>
<dbReference type="SUPFAM" id="SSF81383">
    <property type="entry name" value="F-box domain"/>
    <property type="match status" value="1"/>
</dbReference>